<dbReference type="EMBL" id="ASWH01000001">
    <property type="protein sequence ID" value="EOW81892.1"/>
    <property type="molecule type" value="Genomic_DNA"/>
</dbReference>
<proteinExistence type="predicted"/>
<evidence type="ECO:0000313" key="5">
    <source>
        <dbReference type="Proteomes" id="UP000014160"/>
    </source>
</evidence>
<dbReference type="HOGENOM" id="CLU_138449_0_0_9"/>
<keyword evidence="5" id="KW-1185">Reference proteome</keyword>
<feature type="transmembrane region" description="Helical" evidence="1">
    <location>
        <begin position="103"/>
        <end position="125"/>
    </location>
</feature>
<feature type="transmembrane region" description="Helical" evidence="1">
    <location>
        <begin position="131"/>
        <end position="151"/>
    </location>
</feature>
<evidence type="ECO:0000313" key="3">
    <source>
        <dbReference type="EMBL" id="EOW81892.1"/>
    </source>
</evidence>
<accession>R2VCX9</accession>
<keyword evidence="1" id="KW-0472">Membrane</keyword>
<protein>
    <recommendedName>
        <fullName evidence="6">DUF2178 domain-containing protein</fullName>
    </recommendedName>
</protein>
<dbReference type="Proteomes" id="UP000013750">
    <property type="component" value="Unassembled WGS sequence"/>
</dbReference>
<dbReference type="PATRIC" id="fig|1158614.3.peg.2767"/>
<reference evidence="3 5" key="2">
    <citation type="submission" date="2013-03" db="EMBL/GenBank/DDBJ databases">
        <title>The Genome Sequence of Enterococcus gilvus ATCC BAA-350 (PacBio/Illumina hybrid assembly).</title>
        <authorList>
            <consortium name="The Broad Institute Genomics Platform"/>
            <consortium name="The Broad Institute Genome Sequencing Center for Infectious Disease"/>
            <person name="Earl A."/>
            <person name="Russ C."/>
            <person name="Gilmore M."/>
            <person name="Surin D."/>
            <person name="Walker B."/>
            <person name="Young S."/>
            <person name="Zeng Q."/>
            <person name="Gargeya S."/>
            <person name="Fitzgerald M."/>
            <person name="Haas B."/>
            <person name="Abouelleil A."/>
            <person name="Allen A.W."/>
            <person name="Alvarado L."/>
            <person name="Arachchi H.M."/>
            <person name="Berlin A.M."/>
            <person name="Chapman S.B."/>
            <person name="Gainer-Dewar J."/>
            <person name="Goldberg J."/>
            <person name="Griggs A."/>
            <person name="Gujja S."/>
            <person name="Hansen M."/>
            <person name="Howarth C."/>
            <person name="Imamovic A."/>
            <person name="Ireland A."/>
            <person name="Larimer J."/>
            <person name="McCowan C."/>
            <person name="Murphy C."/>
            <person name="Pearson M."/>
            <person name="Poon T.W."/>
            <person name="Priest M."/>
            <person name="Roberts A."/>
            <person name="Saif S."/>
            <person name="Shea T."/>
            <person name="Sisk P."/>
            <person name="Sykes S."/>
            <person name="Wortman J."/>
            <person name="Nusbaum C."/>
            <person name="Birren B."/>
        </authorList>
    </citation>
    <scope>NUCLEOTIDE SEQUENCE [LARGE SCALE GENOMIC DNA]</scope>
    <source>
        <strain evidence="3 5">ATCC BAA-350</strain>
    </source>
</reference>
<feature type="transmembrane region" description="Helical" evidence="1">
    <location>
        <begin position="21"/>
        <end position="40"/>
    </location>
</feature>
<evidence type="ECO:0000313" key="2">
    <source>
        <dbReference type="EMBL" id="EOI55565.1"/>
    </source>
</evidence>
<organism evidence="2 4">
    <name type="scientific">Enterococcus gilvus ATCC BAA-350</name>
    <dbReference type="NCBI Taxonomy" id="1158614"/>
    <lineage>
        <taxon>Bacteria</taxon>
        <taxon>Bacillati</taxon>
        <taxon>Bacillota</taxon>
        <taxon>Bacilli</taxon>
        <taxon>Lactobacillales</taxon>
        <taxon>Enterococcaceae</taxon>
        <taxon>Enterococcus</taxon>
    </lineage>
</organism>
<reference evidence="2 4" key="1">
    <citation type="submission" date="2013-02" db="EMBL/GenBank/DDBJ databases">
        <title>The Genome Sequence of Enterococcus gilvus ATCC BAA-350.</title>
        <authorList>
            <consortium name="The Broad Institute Genome Sequencing Platform"/>
            <consortium name="The Broad Institute Genome Sequencing Center for Infectious Disease"/>
            <person name="Earl A.M."/>
            <person name="Gilmore M.S."/>
            <person name="Lebreton F."/>
            <person name="Walker B."/>
            <person name="Young S.K."/>
            <person name="Zeng Q."/>
            <person name="Gargeya S."/>
            <person name="Fitzgerald M."/>
            <person name="Haas B."/>
            <person name="Abouelleil A."/>
            <person name="Alvarado L."/>
            <person name="Arachchi H.M."/>
            <person name="Berlin A.M."/>
            <person name="Chapman S.B."/>
            <person name="Dewar J."/>
            <person name="Goldberg J."/>
            <person name="Griggs A."/>
            <person name="Gujja S."/>
            <person name="Hansen M."/>
            <person name="Howarth C."/>
            <person name="Imamovic A."/>
            <person name="Larimer J."/>
            <person name="McCowan C."/>
            <person name="Murphy C."/>
            <person name="Neiman D."/>
            <person name="Pearson M."/>
            <person name="Priest M."/>
            <person name="Roberts A."/>
            <person name="Saif S."/>
            <person name="Shea T."/>
            <person name="Sisk P."/>
            <person name="Sykes S."/>
            <person name="Wortman J."/>
            <person name="Nusbaum C."/>
            <person name="Birren B."/>
        </authorList>
    </citation>
    <scope>NUCLEOTIDE SEQUENCE [LARGE SCALE GENOMIC DNA]</scope>
    <source>
        <strain evidence="2 4">ATCC BAA-350</strain>
    </source>
</reference>
<dbReference type="eggNOG" id="ENOG5030W6P">
    <property type="taxonomic scope" value="Bacteria"/>
</dbReference>
<evidence type="ECO:0000256" key="1">
    <source>
        <dbReference type="SAM" id="Phobius"/>
    </source>
</evidence>
<dbReference type="AlphaFoldDB" id="R2VCX9"/>
<evidence type="ECO:0008006" key="6">
    <source>
        <dbReference type="Google" id="ProtNLM"/>
    </source>
</evidence>
<keyword evidence="1" id="KW-1133">Transmembrane helix</keyword>
<evidence type="ECO:0000313" key="4">
    <source>
        <dbReference type="Proteomes" id="UP000013750"/>
    </source>
</evidence>
<dbReference type="RefSeq" id="WP_010781145.1">
    <property type="nucleotide sequence ID" value="NZ_ASWH01000001.1"/>
</dbReference>
<dbReference type="Proteomes" id="UP000014160">
    <property type="component" value="Unassembled WGS sequence"/>
</dbReference>
<feature type="transmembrane region" description="Helical" evidence="1">
    <location>
        <begin position="52"/>
        <end position="72"/>
    </location>
</feature>
<keyword evidence="1" id="KW-0812">Transmembrane</keyword>
<dbReference type="EMBL" id="AJDQ01000008">
    <property type="protein sequence ID" value="EOI55565.1"/>
    <property type="molecule type" value="Genomic_DNA"/>
</dbReference>
<comment type="caution">
    <text evidence="2">The sequence shown here is derived from an EMBL/GenBank/DDBJ whole genome shotgun (WGS) entry which is preliminary data.</text>
</comment>
<gene>
    <name evidence="3" type="ORF">I592_01192</name>
    <name evidence="2" type="ORF">UKC_02774</name>
</gene>
<name>R2VCX9_9ENTE</name>
<sequence length="155" mass="18187">MIDKLSKPDQQYYKKLKMKNNYYRITVVFLAVCSIILFIGTKEYALKISDHALGYLSGFFLSIILLFTLAIFRNRRLMRDPEKLKQQRIAKTDERNIEITNKALFVTCYVLIVTLVILSVVGSFVSQMMMMVSTGLIYVFFISYLIGYVYFRRKL</sequence>